<dbReference type="CDD" id="cd11714">
    <property type="entry name" value="GINS_A_archaea"/>
    <property type="match status" value="1"/>
</dbReference>
<dbReference type="Pfam" id="PF22090">
    <property type="entry name" value="Gins51_C"/>
    <property type="match status" value="1"/>
</dbReference>
<dbReference type="Proteomes" id="UP000268446">
    <property type="component" value="Unassembled WGS sequence"/>
</dbReference>
<protein>
    <recommendedName>
        <fullName evidence="1">Gins51 C-terminal domain-containing protein</fullName>
    </recommendedName>
</protein>
<dbReference type="AlphaFoldDB" id="A0A497F0F2"/>
<evidence type="ECO:0000313" key="3">
    <source>
        <dbReference type="Proteomes" id="UP000268446"/>
    </source>
</evidence>
<gene>
    <name evidence="2" type="ORF">DRJ20_00050</name>
</gene>
<organism evidence="2 3">
    <name type="scientific">Thermoproteota archaeon</name>
    <dbReference type="NCBI Taxonomy" id="2056631"/>
    <lineage>
        <taxon>Archaea</taxon>
        <taxon>Thermoproteota</taxon>
    </lineage>
</organism>
<sequence length="173" mass="19110">MYKHLLDVLNEELESEELSQLPSDFYINVQAYMHSLRDKIKNGSDVEAKLAEAEAKLACEVVGAIVSLRLRKILKHFLVGASGPPKNLLEVELSAYEKISSAIEEFLSLTEKFASLEEGVLAKKILVRFLREVPAFVGVDLKTYGPFKPEDVANIPVINAEALAKRGVAEILG</sequence>
<feature type="domain" description="Gins51 C-terminal" evidence="1">
    <location>
        <begin position="125"/>
        <end position="170"/>
    </location>
</feature>
<proteinExistence type="predicted"/>
<dbReference type="CDD" id="cd21695">
    <property type="entry name" value="GINS_B_archaea_Gins51"/>
    <property type="match status" value="1"/>
</dbReference>
<comment type="caution">
    <text evidence="2">The sequence shown here is derived from an EMBL/GenBank/DDBJ whole genome shotgun (WGS) entry which is preliminary data.</text>
</comment>
<evidence type="ECO:0000259" key="1">
    <source>
        <dbReference type="Pfam" id="PF22090"/>
    </source>
</evidence>
<accession>A0A497F0F2</accession>
<dbReference type="Gene3D" id="3.40.5.50">
    <property type="match status" value="1"/>
</dbReference>
<name>A0A497F0F2_9CREN</name>
<dbReference type="EMBL" id="QMQZ01000001">
    <property type="protein sequence ID" value="RLE52390.1"/>
    <property type="molecule type" value="Genomic_DNA"/>
</dbReference>
<evidence type="ECO:0000313" key="2">
    <source>
        <dbReference type="EMBL" id="RLE52390.1"/>
    </source>
</evidence>
<dbReference type="Gene3D" id="1.20.58.1030">
    <property type="match status" value="1"/>
</dbReference>
<reference evidence="2 3" key="1">
    <citation type="submission" date="2018-06" db="EMBL/GenBank/DDBJ databases">
        <title>Extensive metabolic versatility and redundancy in microbially diverse, dynamic hydrothermal sediments.</title>
        <authorList>
            <person name="Dombrowski N."/>
            <person name="Teske A."/>
            <person name="Baker B.J."/>
        </authorList>
    </citation>
    <scope>NUCLEOTIDE SEQUENCE [LARGE SCALE GENOMIC DNA]</scope>
    <source>
        <strain evidence="2">B29_G17</strain>
    </source>
</reference>
<dbReference type="InterPro" id="IPR054314">
    <property type="entry name" value="Gins51_C"/>
</dbReference>